<evidence type="ECO:0000256" key="1">
    <source>
        <dbReference type="SAM" id="Phobius"/>
    </source>
</evidence>
<evidence type="ECO:0008006" key="4">
    <source>
        <dbReference type="Google" id="ProtNLM"/>
    </source>
</evidence>
<sequence length="212" mass="23467">MNQDFNSTFPAEEVKKDGIKYGIYLGIISLVISIVSMYVLVNSADFKISSMVTGGISFLLMIALSAYFAVLLRRVAGGFWNFSQALKGIFVMLAIAVIISTVGGALFNLINPEPQQIVFDKTINLTIETMESIGADDDLIDKQVADLEKQRDELREFSIGQNLKGLGIALIMYFVFALILAAILKRERPGFLPVQDDANQTDNRGQYKPEEN</sequence>
<reference evidence="2 3" key="1">
    <citation type="submission" date="2018-02" db="EMBL/GenBank/DDBJ databases">
        <title>The draft genome of Sphingobacterium gobiense H7.</title>
        <authorList>
            <person name="Li L."/>
            <person name="Liu L."/>
            <person name="Zhang X."/>
            <person name="Wang T."/>
            <person name="Liang L."/>
        </authorList>
    </citation>
    <scope>NUCLEOTIDE SEQUENCE [LARGE SCALE GENOMIC DNA]</scope>
    <source>
        <strain evidence="2 3">ACCC 05757</strain>
    </source>
</reference>
<keyword evidence="1" id="KW-1133">Transmembrane helix</keyword>
<keyword evidence="1" id="KW-0812">Transmembrane</keyword>
<feature type="transmembrane region" description="Helical" evidence="1">
    <location>
        <begin position="53"/>
        <end position="76"/>
    </location>
</feature>
<dbReference type="OrthoDB" id="660361at2"/>
<feature type="transmembrane region" description="Helical" evidence="1">
    <location>
        <begin position="88"/>
        <end position="110"/>
    </location>
</feature>
<protein>
    <recommendedName>
        <fullName evidence="4">DUF4199 domain-containing protein</fullName>
    </recommendedName>
</protein>
<gene>
    <name evidence="2" type="ORF">C5749_01095</name>
</gene>
<feature type="transmembrane region" description="Helical" evidence="1">
    <location>
        <begin position="165"/>
        <end position="184"/>
    </location>
</feature>
<keyword evidence="3" id="KW-1185">Reference proteome</keyword>
<dbReference type="Proteomes" id="UP000238642">
    <property type="component" value="Unassembled WGS sequence"/>
</dbReference>
<organism evidence="2 3">
    <name type="scientific">Sphingobacterium gobiense</name>
    <dbReference type="NCBI Taxonomy" id="1382456"/>
    <lineage>
        <taxon>Bacteria</taxon>
        <taxon>Pseudomonadati</taxon>
        <taxon>Bacteroidota</taxon>
        <taxon>Sphingobacteriia</taxon>
        <taxon>Sphingobacteriales</taxon>
        <taxon>Sphingobacteriaceae</taxon>
        <taxon>Sphingobacterium</taxon>
    </lineage>
</organism>
<dbReference type="Pfam" id="PF13858">
    <property type="entry name" value="DUF4199"/>
    <property type="match status" value="1"/>
</dbReference>
<dbReference type="RefSeq" id="WP_105722227.1">
    <property type="nucleotide sequence ID" value="NZ_PVBS01000001.1"/>
</dbReference>
<name>A0A2S9JRT0_9SPHI</name>
<accession>A0A2S9JRT0</accession>
<evidence type="ECO:0000313" key="3">
    <source>
        <dbReference type="Proteomes" id="UP000238642"/>
    </source>
</evidence>
<keyword evidence="1" id="KW-0472">Membrane</keyword>
<evidence type="ECO:0000313" key="2">
    <source>
        <dbReference type="EMBL" id="PRD55918.1"/>
    </source>
</evidence>
<comment type="caution">
    <text evidence="2">The sequence shown here is derived from an EMBL/GenBank/DDBJ whole genome shotgun (WGS) entry which is preliminary data.</text>
</comment>
<proteinExistence type="predicted"/>
<dbReference type="EMBL" id="PVBS01000001">
    <property type="protein sequence ID" value="PRD55918.1"/>
    <property type="molecule type" value="Genomic_DNA"/>
</dbReference>
<feature type="transmembrane region" description="Helical" evidence="1">
    <location>
        <begin position="21"/>
        <end position="41"/>
    </location>
</feature>
<dbReference type="InterPro" id="IPR025250">
    <property type="entry name" value="DUF4199"/>
</dbReference>
<dbReference type="AlphaFoldDB" id="A0A2S9JRT0"/>